<dbReference type="Proteomes" id="UP000036102">
    <property type="component" value="Unassembled WGS sequence"/>
</dbReference>
<organism evidence="1 2">
    <name type="scientific">Marinobacter subterrani</name>
    <dbReference type="NCBI Taxonomy" id="1658765"/>
    <lineage>
        <taxon>Bacteria</taxon>
        <taxon>Pseudomonadati</taxon>
        <taxon>Pseudomonadota</taxon>
        <taxon>Gammaproteobacteria</taxon>
        <taxon>Pseudomonadales</taxon>
        <taxon>Marinobacteraceae</taxon>
        <taxon>Marinobacter</taxon>
    </lineage>
</organism>
<dbReference type="PATRIC" id="fig|1658765.3.peg.3763"/>
<reference evidence="1 2" key="1">
    <citation type="submission" date="2015-06" db="EMBL/GenBank/DDBJ databases">
        <title>Marinobacter subterrani, a genetically tractable neutrophilic iron-oxidizing strain isolated from the Soudan Iron Mine.</title>
        <authorList>
            <person name="Bonis B.M."/>
            <person name="Gralnick J.A."/>
        </authorList>
    </citation>
    <scope>NUCLEOTIDE SEQUENCE [LARGE SCALE GENOMIC DNA]</scope>
    <source>
        <strain evidence="1 2">JG233</strain>
    </source>
</reference>
<evidence type="ECO:0000313" key="1">
    <source>
        <dbReference type="EMBL" id="KMQ73294.1"/>
    </source>
</evidence>
<dbReference type="STRING" id="1658765.Msub_20491"/>
<evidence type="ECO:0008006" key="3">
    <source>
        <dbReference type="Google" id="ProtNLM"/>
    </source>
</evidence>
<name>A0A0J7J5Q4_9GAMM</name>
<keyword evidence="2" id="KW-1185">Reference proteome</keyword>
<gene>
    <name evidence="1" type="ORF">Msub_20491</name>
</gene>
<dbReference type="EMBL" id="LFBU01000002">
    <property type="protein sequence ID" value="KMQ73294.1"/>
    <property type="molecule type" value="Genomic_DNA"/>
</dbReference>
<accession>A0A0J7J5Q4</accession>
<dbReference type="AlphaFoldDB" id="A0A0J7J5Q4"/>
<protein>
    <recommendedName>
        <fullName evidence="3">Transposase</fullName>
    </recommendedName>
</protein>
<proteinExistence type="predicted"/>
<sequence>MTIARVGVDIAKSVFHVHGVDRHEQVLWTGKYSRRKWPDALCRRVPAGASKLIYLPPAPEHGEPTEAR</sequence>
<evidence type="ECO:0000313" key="2">
    <source>
        <dbReference type="Proteomes" id="UP000036102"/>
    </source>
</evidence>
<comment type="caution">
    <text evidence="1">The sequence shown here is derived from an EMBL/GenBank/DDBJ whole genome shotgun (WGS) entry which is preliminary data.</text>
</comment>